<feature type="chain" id="PRO_5002098339" description="Probable pectate lyase C" evidence="3">
    <location>
        <begin position="26"/>
        <end position="608"/>
    </location>
</feature>
<dbReference type="AlphaFoldDB" id="A0A0B5BGS3"/>
<dbReference type="SMART" id="SM00710">
    <property type="entry name" value="PbH1"/>
    <property type="match status" value="6"/>
</dbReference>
<dbReference type="InterPro" id="IPR018247">
    <property type="entry name" value="EF_Hand_1_Ca_BS"/>
</dbReference>
<dbReference type="Proteomes" id="UP000057609">
    <property type="component" value="Chromosome"/>
</dbReference>
<dbReference type="SUPFAM" id="SSF51126">
    <property type="entry name" value="Pectin lyase-like"/>
    <property type="match status" value="2"/>
</dbReference>
<dbReference type="InterPro" id="IPR012334">
    <property type="entry name" value="Pectin_lyas_fold"/>
</dbReference>
<evidence type="ECO:0000256" key="3">
    <source>
        <dbReference type="SAM" id="SignalP"/>
    </source>
</evidence>
<evidence type="ECO:0000256" key="1">
    <source>
        <dbReference type="ARBA" id="ARBA00016512"/>
    </source>
</evidence>
<reference evidence="4 5" key="1">
    <citation type="journal article" date="2015" name="Genome Announc.">
        <title>Complete Genome of Geobacter pickeringii G13T, a Metal-Reducing Isolate from Sedimentary Kaolin Deposits.</title>
        <authorList>
            <person name="Badalamenti J.P."/>
            <person name="Bond D.R."/>
        </authorList>
    </citation>
    <scope>NUCLEOTIDE SEQUENCE [LARGE SCALE GENOMIC DNA]</scope>
    <source>
        <strain evidence="4 5">G13</strain>
    </source>
</reference>
<proteinExistence type="predicted"/>
<dbReference type="Gene3D" id="2.160.20.10">
    <property type="entry name" value="Single-stranded right-handed beta-helix, Pectin lyase-like"/>
    <property type="match status" value="2"/>
</dbReference>
<dbReference type="KEGG" id="gpi:GPICK_07710"/>
<keyword evidence="5" id="KW-1185">Reference proteome</keyword>
<sequence length="608" mass="64087">MMRLRIGSCLGLLALAMSVSGCSSSGQSSTPGDTQSGINPHGGSASGTPPLETGVDPASIVGSVNPLAFRYRTFDTVGDGKIHAIIVGDYNQNGVLEWDDINAVIPLLCDPNKLDSDGKPFCGTLYIPRGNWLSRTTLDPDVNDLTDDQIYVYRPRKFALKGSGIDATTFTVRYSRADYCLNHHGIAGGGVFLFDPQDNIELSDFTYVGLPGRTWGSKTDCSGHGEPPNQWDPGPRNSQTGINLYATSGSDYKHNLTVRNIKVAQVDYLGFIISNWQNVRADNLIAQNYGATGFNISSIKDAVITNLFASSSQSTLTEAGLNIESERDGQGLPQPLKLENLLLDGYTCRDNYRGLSINALGGGGVANVTIRNVDIQGIGMRRPEWAAFPAMGIAFSDADCKWDAQNVGGQHLGPLTDKCYINGVIIDGGTVRNVAGSGISSYNLAANGPGRNITLRGLTLEAVGIKLGGNDSQGVSLFGGVPHGTDSKILVENTTITGVDADGNGIPDLSQLMRIDSADYAVIRNNTFKGKTQNGPSTFLDLTNISNATVSGNSFTVEQPNGTGILLGNGATQNVVQGNSIALPVGGSAIIDFTGGVSNQVLNNTVTP</sequence>
<protein>
    <recommendedName>
        <fullName evidence="1">Probable pectate lyase C</fullName>
    </recommendedName>
</protein>
<dbReference type="PROSITE" id="PS51257">
    <property type="entry name" value="PROKAR_LIPOPROTEIN"/>
    <property type="match status" value="1"/>
</dbReference>
<dbReference type="InterPro" id="IPR011050">
    <property type="entry name" value="Pectin_lyase_fold/virulence"/>
</dbReference>
<organism evidence="4 5">
    <name type="scientific">Geobacter pickeringii</name>
    <dbReference type="NCBI Taxonomy" id="345632"/>
    <lineage>
        <taxon>Bacteria</taxon>
        <taxon>Pseudomonadati</taxon>
        <taxon>Thermodesulfobacteriota</taxon>
        <taxon>Desulfuromonadia</taxon>
        <taxon>Geobacterales</taxon>
        <taxon>Geobacteraceae</taxon>
        <taxon>Geobacter</taxon>
    </lineage>
</organism>
<evidence type="ECO:0000313" key="4">
    <source>
        <dbReference type="EMBL" id="AJE03251.1"/>
    </source>
</evidence>
<feature type="region of interest" description="Disordered" evidence="2">
    <location>
        <begin position="24"/>
        <end position="56"/>
    </location>
</feature>
<dbReference type="PROSITE" id="PS00018">
    <property type="entry name" value="EF_HAND_1"/>
    <property type="match status" value="1"/>
</dbReference>
<accession>A0A0B5BGS3</accession>
<dbReference type="EMBL" id="CP009788">
    <property type="protein sequence ID" value="AJE03251.1"/>
    <property type="molecule type" value="Genomic_DNA"/>
</dbReference>
<dbReference type="RefSeq" id="WP_039741875.1">
    <property type="nucleotide sequence ID" value="NZ_CP009788.1"/>
</dbReference>
<evidence type="ECO:0000256" key="2">
    <source>
        <dbReference type="SAM" id="MobiDB-lite"/>
    </source>
</evidence>
<feature type="signal peptide" evidence="3">
    <location>
        <begin position="1"/>
        <end position="25"/>
    </location>
</feature>
<feature type="region of interest" description="Disordered" evidence="2">
    <location>
        <begin position="218"/>
        <end position="240"/>
    </location>
</feature>
<dbReference type="InterPro" id="IPR006626">
    <property type="entry name" value="PbH1"/>
</dbReference>
<evidence type="ECO:0000313" key="5">
    <source>
        <dbReference type="Proteomes" id="UP000057609"/>
    </source>
</evidence>
<feature type="compositionally biased region" description="Low complexity" evidence="2">
    <location>
        <begin position="24"/>
        <end position="37"/>
    </location>
</feature>
<gene>
    <name evidence="4" type="ORF">GPICK_07710</name>
</gene>
<name>A0A0B5BGS3_9BACT</name>
<keyword evidence="3" id="KW-0732">Signal</keyword>
<dbReference type="HOGENOM" id="CLU_448895_0_0_7"/>